<evidence type="ECO:0000313" key="10">
    <source>
        <dbReference type="Proteomes" id="UP000601435"/>
    </source>
</evidence>
<evidence type="ECO:0000313" key="9">
    <source>
        <dbReference type="EMBL" id="CAE7368523.1"/>
    </source>
</evidence>
<keyword evidence="5" id="KW-0464">Manganese</keyword>
<feature type="domain" description="Cupin type-1" evidence="8">
    <location>
        <begin position="340"/>
        <end position="454"/>
    </location>
</feature>
<evidence type="ECO:0000259" key="8">
    <source>
        <dbReference type="SMART" id="SM00835"/>
    </source>
</evidence>
<feature type="compositionally biased region" description="Polar residues" evidence="7">
    <location>
        <begin position="511"/>
        <end position="520"/>
    </location>
</feature>
<dbReference type="OrthoDB" id="1921208at2759"/>
<sequence>MPQAMNEAGLLNSMPLEDLKVTCERLERSCQDMRSLLSEFEEEQAMLRQEQDRLHKRVERAQRKVKGRQEWFIDNLLSDMEHLEVSNLLSSIFRAKEERKVAKRRRWTAAESLGGKPTMPENLQDDDLSGPFSDVNVQLSWAFGLQKGGLQQAEFGAEAAELQKWVREVMSGDPVAEAEALPDAMWAAQLAKRAVESSPPKLRHSPSSSPKAPGPGMGYAEQPSPTTVVRRSSAFEVSQCFEWWSLDVPTSARVPAAKRCSSGRLALTLVPMKTAVLALLCSLYGILAQELRGGRRAAGPDAEHLLPKPDVTVAHGLYESSCEVPGEGTKQVARGPGGCVNAQPGLAGFKKQQQTVMSFLVEPCGLVAPHLHANSVEINTVIRGAGVIGQLTTDTNELELSEVSEGDSFFFAQAAYHWWVNLGEEPLITIGAFFNTDDPDTALVGFDDGVGLVGTLMQDMPLLNTMVGRSSGRKNTVPLNEKESPLFPKLTPEACAAARSSNRRAGKESFQKNPSGTNMFQPGELRSGKFGLTAADTPVSCPKPPCGGGLRPLAGEVASRSEGVAGIASSQPSFDGGLSFTANGGGPPPPAFWPGLTNVAGGKSLVKFVVSYCGIVSAHTHPNAAEWNTVISGAGQVSYYRTNTGDATQLVTMDVKKGDTFVFPQGTVHWWVNYSPTEQLATVGGFSAAFPDTSLLSELFRKTEETFAFMNDAVLGEDFVPSAATAGGNLFPLLPNRQPAGCGGASPEHSGAEDPSHFDTLVGLVSNVAGHQVAQQMERSFEAAQQLAQQARAASKVRMDGRGSGADMPAAPTFSRRLQEAGAVINFFADWATGNAADPSREGEALRAQ</sequence>
<evidence type="ECO:0000256" key="4">
    <source>
        <dbReference type="ARBA" id="ARBA00022723"/>
    </source>
</evidence>
<dbReference type="Proteomes" id="UP000601435">
    <property type="component" value="Unassembled WGS sequence"/>
</dbReference>
<proteinExistence type="inferred from homology"/>
<dbReference type="PANTHER" id="PTHR31238">
    <property type="entry name" value="GERMIN-LIKE PROTEIN SUBFAMILY 3 MEMBER 3"/>
    <property type="match status" value="1"/>
</dbReference>
<dbReference type="GO" id="GO:0030145">
    <property type="term" value="F:manganese ion binding"/>
    <property type="evidence" value="ECO:0007669"/>
    <property type="project" value="InterPro"/>
</dbReference>
<keyword evidence="3" id="KW-0964">Secreted</keyword>
<evidence type="ECO:0000256" key="7">
    <source>
        <dbReference type="SAM" id="MobiDB-lite"/>
    </source>
</evidence>
<comment type="caution">
    <text evidence="9">The sequence shown here is derived from an EMBL/GenBank/DDBJ whole genome shotgun (WGS) entry which is preliminary data.</text>
</comment>
<feature type="region of interest" description="Disordered" evidence="7">
    <location>
        <begin position="497"/>
        <end position="521"/>
    </location>
</feature>
<dbReference type="InterPro" id="IPR014710">
    <property type="entry name" value="RmlC-like_jellyroll"/>
</dbReference>
<keyword evidence="6" id="KW-0175">Coiled coil</keyword>
<dbReference type="GO" id="GO:0005576">
    <property type="term" value="C:extracellular region"/>
    <property type="evidence" value="ECO:0007669"/>
    <property type="project" value="UniProtKB-SubCell"/>
</dbReference>
<dbReference type="SMART" id="SM00835">
    <property type="entry name" value="Cupin_1"/>
    <property type="match status" value="2"/>
</dbReference>
<feature type="region of interest" description="Disordered" evidence="7">
    <location>
        <begin position="196"/>
        <end position="225"/>
    </location>
</feature>
<gene>
    <name evidence="9" type="ORF">SNEC2469_LOCUS9872</name>
</gene>
<dbReference type="InterPro" id="IPR006045">
    <property type="entry name" value="Cupin_1"/>
</dbReference>
<dbReference type="PRINTS" id="PR00325">
    <property type="entry name" value="GERMIN"/>
</dbReference>
<dbReference type="AlphaFoldDB" id="A0A812PYZ8"/>
<organism evidence="9 10">
    <name type="scientific">Symbiodinium necroappetens</name>
    <dbReference type="NCBI Taxonomy" id="1628268"/>
    <lineage>
        <taxon>Eukaryota</taxon>
        <taxon>Sar</taxon>
        <taxon>Alveolata</taxon>
        <taxon>Dinophyceae</taxon>
        <taxon>Suessiales</taxon>
        <taxon>Symbiodiniaceae</taxon>
        <taxon>Symbiodinium</taxon>
    </lineage>
</organism>
<keyword evidence="10" id="KW-1185">Reference proteome</keyword>
<accession>A0A812PYZ8</accession>
<evidence type="ECO:0000256" key="2">
    <source>
        <dbReference type="ARBA" id="ARBA00007456"/>
    </source>
</evidence>
<protein>
    <recommendedName>
        <fullName evidence="8">Cupin type-1 domain-containing protein</fullName>
    </recommendedName>
</protein>
<reference evidence="9" key="1">
    <citation type="submission" date="2021-02" db="EMBL/GenBank/DDBJ databases">
        <authorList>
            <person name="Dougan E. K."/>
            <person name="Rhodes N."/>
            <person name="Thang M."/>
            <person name="Chan C."/>
        </authorList>
    </citation>
    <scope>NUCLEOTIDE SEQUENCE</scope>
</reference>
<dbReference type="InterPro" id="IPR011051">
    <property type="entry name" value="RmlC_Cupin_sf"/>
</dbReference>
<feature type="domain" description="Cupin type-1" evidence="8">
    <location>
        <begin position="580"/>
        <end position="727"/>
    </location>
</feature>
<evidence type="ECO:0000256" key="6">
    <source>
        <dbReference type="SAM" id="Coils"/>
    </source>
</evidence>
<evidence type="ECO:0000256" key="5">
    <source>
        <dbReference type="ARBA" id="ARBA00023211"/>
    </source>
</evidence>
<evidence type="ECO:0000256" key="3">
    <source>
        <dbReference type="ARBA" id="ARBA00022525"/>
    </source>
</evidence>
<feature type="coiled-coil region" evidence="6">
    <location>
        <begin position="16"/>
        <end position="64"/>
    </location>
</feature>
<keyword evidence="4" id="KW-0479">Metal-binding</keyword>
<dbReference type="SUPFAM" id="SSF51182">
    <property type="entry name" value="RmlC-like cupins"/>
    <property type="match status" value="2"/>
</dbReference>
<comment type="subcellular location">
    <subcellularLocation>
        <location evidence="1">Secreted</location>
    </subcellularLocation>
</comment>
<dbReference type="Pfam" id="PF00190">
    <property type="entry name" value="Cupin_1"/>
    <property type="match status" value="2"/>
</dbReference>
<evidence type="ECO:0000256" key="1">
    <source>
        <dbReference type="ARBA" id="ARBA00004613"/>
    </source>
</evidence>
<dbReference type="EMBL" id="CAJNJA010015767">
    <property type="protein sequence ID" value="CAE7368523.1"/>
    <property type="molecule type" value="Genomic_DNA"/>
</dbReference>
<dbReference type="InterPro" id="IPR001929">
    <property type="entry name" value="Germin"/>
</dbReference>
<comment type="similarity">
    <text evidence="2">Belongs to the germin family.</text>
</comment>
<name>A0A812PYZ8_9DINO</name>
<dbReference type="Gene3D" id="2.60.120.10">
    <property type="entry name" value="Jelly Rolls"/>
    <property type="match status" value="2"/>
</dbReference>